<feature type="signal peptide" evidence="7">
    <location>
        <begin position="1"/>
        <end position="23"/>
    </location>
</feature>
<feature type="transmembrane region" description="Helical" evidence="6">
    <location>
        <begin position="341"/>
        <end position="360"/>
    </location>
</feature>
<evidence type="ECO:0000256" key="6">
    <source>
        <dbReference type="SAM" id="Phobius"/>
    </source>
</evidence>
<keyword evidence="3 6" id="KW-0812">Transmembrane</keyword>
<evidence type="ECO:0000256" key="1">
    <source>
        <dbReference type="ARBA" id="ARBA00004141"/>
    </source>
</evidence>
<dbReference type="InterPro" id="IPR004923">
    <property type="entry name" value="FTR1/Fip1/EfeU"/>
</dbReference>
<dbReference type="PANTHER" id="PTHR31632:SF2">
    <property type="entry name" value="PLASMA MEMBRANE IRON PERMEASE"/>
    <property type="match status" value="1"/>
</dbReference>
<proteinExistence type="inferred from homology"/>
<dbReference type="Pfam" id="PF03239">
    <property type="entry name" value="FTR1"/>
    <property type="match status" value="1"/>
</dbReference>
<organism evidence="8 9">
    <name type="scientific">Cohnella nanjingensis</name>
    <dbReference type="NCBI Taxonomy" id="1387779"/>
    <lineage>
        <taxon>Bacteria</taxon>
        <taxon>Bacillati</taxon>
        <taxon>Bacillota</taxon>
        <taxon>Bacilli</taxon>
        <taxon>Bacillales</taxon>
        <taxon>Paenibacillaceae</taxon>
        <taxon>Cohnella</taxon>
    </lineage>
</organism>
<accession>A0A7X0VHI7</accession>
<feature type="transmembrane region" description="Helical" evidence="6">
    <location>
        <begin position="558"/>
        <end position="579"/>
    </location>
</feature>
<dbReference type="GO" id="GO:0015093">
    <property type="term" value="F:ferrous iron transmembrane transporter activity"/>
    <property type="evidence" value="ECO:0007669"/>
    <property type="project" value="TreeGrafter"/>
</dbReference>
<dbReference type="PANTHER" id="PTHR31632">
    <property type="entry name" value="IRON TRANSPORTER FTH1"/>
    <property type="match status" value="1"/>
</dbReference>
<feature type="chain" id="PRO_5030736377" evidence="7">
    <location>
        <begin position="24"/>
        <end position="599"/>
    </location>
</feature>
<dbReference type="AlphaFoldDB" id="A0A7X0VHI7"/>
<evidence type="ECO:0000313" key="8">
    <source>
        <dbReference type="EMBL" id="MBB6672684.1"/>
    </source>
</evidence>
<dbReference type="EMBL" id="JACJVP010000030">
    <property type="protein sequence ID" value="MBB6672684.1"/>
    <property type="molecule type" value="Genomic_DNA"/>
</dbReference>
<keyword evidence="5 6" id="KW-0472">Membrane</keyword>
<evidence type="ECO:0000256" key="4">
    <source>
        <dbReference type="ARBA" id="ARBA00022989"/>
    </source>
</evidence>
<comment type="subcellular location">
    <subcellularLocation>
        <location evidence="1">Membrane</location>
        <topology evidence="1">Multi-pass membrane protein</topology>
    </subcellularLocation>
</comment>
<dbReference type="Proteomes" id="UP000547209">
    <property type="component" value="Unassembled WGS sequence"/>
</dbReference>
<gene>
    <name evidence="8" type="ORF">H7C19_18540</name>
</gene>
<evidence type="ECO:0000256" key="7">
    <source>
        <dbReference type="SAM" id="SignalP"/>
    </source>
</evidence>
<feature type="transmembrane region" description="Helical" evidence="6">
    <location>
        <begin position="372"/>
        <end position="394"/>
    </location>
</feature>
<dbReference type="GO" id="GO:0033573">
    <property type="term" value="C:high-affinity iron permease complex"/>
    <property type="evidence" value="ECO:0007669"/>
    <property type="project" value="InterPro"/>
</dbReference>
<feature type="transmembrane region" description="Helical" evidence="6">
    <location>
        <begin position="516"/>
        <end position="538"/>
    </location>
</feature>
<evidence type="ECO:0000256" key="5">
    <source>
        <dbReference type="ARBA" id="ARBA00023136"/>
    </source>
</evidence>
<name>A0A7X0VHI7_9BACL</name>
<feature type="transmembrane region" description="Helical" evidence="6">
    <location>
        <begin position="406"/>
        <end position="425"/>
    </location>
</feature>
<feature type="transmembrane region" description="Helical" evidence="6">
    <location>
        <begin position="437"/>
        <end position="462"/>
    </location>
</feature>
<comment type="similarity">
    <text evidence="2">Belongs to the oxidase-dependent Fe transporter (OFeT) (TC 9.A.10.1) family.</text>
</comment>
<keyword evidence="4 6" id="KW-1133">Transmembrane helix</keyword>
<comment type="caution">
    <text evidence="8">The sequence shown here is derived from an EMBL/GenBank/DDBJ whole genome shotgun (WGS) entry which is preliminary data.</text>
</comment>
<feature type="transmembrane region" description="Helical" evidence="6">
    <location>
        <begin position="482"/>
        <end position="504"/>
    </location>
</feature>
<dbReference type="RefSeq" id="WP_185670541.1">
    <property type="nucleotide sequence ID" value="NZ_JACJVP010000030.1"/>
</dbReference>
<evidence type="ECO:0000256" key="2">
    <source>
        <dbReference type="ARBA" id="ARBA00008333"/>
    </source>
</evidence>
<keyword evidence="9" id="KW-1185">Reference proteome</keyword>
<evidence type="ECO:0000313" key="9">
    <source>
        <dbReference type="Proteomes" id="UP000547209"/>
    </source>
</evidence>
<evidence type="ECO:0000256" key="3">
    <source>
        <dbReference type="ARBA" id="ARBA00022692"/>
    </source>
</evidence>
<sequence length="599" mass="62827">MRRLGLIFMLLAVGLLPMGSAYASDGGKTDAAAELHKQLIYYASDALIGAGDREWTTVTEAVAGLNKVWGAADRGGAAEAAALTAAIAKAESALAQAADDPDAAYKAVSALAKSADAFVSADDEAGGQGDVRQQVRAMLPNLEKSLAAAKESDFAAAKQAYAGFVSDWGQAESAIRKRDTALYGQIEVKISGARIAINTEPPSAERTAAKLQELIQTLDDYASGRANAGAEAKPESGIASIADLMALLGKAEDDIKASRAADAAAKMDLFVSAWPNVEGEVSTRSSQAYTAIETAMISLSSALLSNPPDYAKAGGLADQLMRQLEPYANASGYSAWDAAVILFREGLEAILIIAALLAMLSRAGHADKRKWIWSGAGAGFVASAAFAFVLTVLLSNLSTGSSREMLEGITGLIAVVFMITVGAWLHGKSNLANWNRFVERAIGASLAKGAVWSLALTAFLSVLREGAETIIFYVGMAPTIRIQDLLLGIGGSVVVLAAIAFAILKLSARIPVRPFFLLAGLLLYYMAFKFVGKSIHALQVAGKLPAHVPGYLPEVPSLGIFNCWEVIIPQAAVLVLILGNFARVEWRKRAGAVRAAPRA</sequence>
<protein>
    <submittedName>
        <fullName evidence="8">FTR1 family protein</fullName>
    </submittedName>
</protein>
<keyword evidence="7" id="KW-0732">Signal</keyword>
<reference evidence="8 9" key="1">
    <citation type="submission" date="2020-08" db="EMBL/GenBank/DDBJ databases">
        <title>Cohnella phylogeny.</title>
        <authorList>
            <person name="Dunlap C."/>
        </authorList>
    </citation>
    <scope>NUCLEOTIDE SEQUENCE [LARGE SCALE GENOMIC DNA]</scope>
    <source>
        <strain evidence="8 9">DSM 28246</strain>
    </source>
</reference>